<evidence type="ECO:0000259" key="12">
    <source>
        <dbReference type="PROSITE" id="PS51292"/>
    </source>
</evidence>
<evidence type="ECO:0000313" key="14">
    <source>
        <dbReference type="Proteomes" id="UP001642540"/>
    </source>
</evidence>
<evidence type="ECO:0000256" key="2">
    <source>
        <dbReference type="ARBA" id="ARBA00022679"/>
    </source>
</evidence>
<organism evidence="13 14">
    <name type="scientific">Orchesella dallaii</name>
    <dbReference type="NCBI Taxonomy" id="48710"/>
    <lineage>
        <taxon>Eukaryota</taxon>
        <taxon>Metazoa</taxon>
        <taxon>Ecdysozoa</taxon>
        <taxon>Arthropoda</taxon>
        <taxon>Hexapoda</taxon>
        <taxon>Collembola</taxon>
        <taxon>Entomobryomorpha</taxon>
        <taxon>Entomobryoidea</taxon>
        <taxon>Orchesellidae</taxon>
        <taxon>Orchesellinae</taxon>
        <taxon>Orchesella</taxon>
    </lineage>
</organism>
<proteinExistence type="predicted"/>
<dbReference type="SUPFAM" id="SSF57850">
    <property type="entry name" value="RING/U-box"/>
    <property type="match status" value="1"/>
</dbReference>
<feature type="region of interest" description="Disordered" evidence="10">
    <location>
        <begin position="1"/>
        <end position="81"/>
    </location>
</feature>
<feature type="domain" description="RING-CH-type" evidence="12">
    <location>
        <begin position="242"/>
        <end position="302"/>
    </location>
</feature>
<dbReference type="EMBL" id="CAXLJM020000151">
    <property type="protein sequence ID" value="CAL8143256.1"/>
    <property type="molecule type" value="Genomic_DNA"/>
</dbReference>
<keyword evidence="3 11" id="KW-0812">Transmembrane</keyword>
<dbReference type="Pfam" id="PF12906">
    <property type="entry name" value="RINGv"/>
    <property type="match status" value="1"/>
</dbReference>
<keyword evidence="4" id="KW-0479">Metal-binding</keyword>
<accession>A0ABP1S4A7</accession>
<keyword evidence="7" id="KW-0862">Zinc</keyword>
<evidence type="ECO:0000256" key="4">
    <source>
        <dbReference type="ARBA" id="ARBA00022723"/>
    </source>
</evidence>
<dbReference type="PROSITE" id="PS51292">
    <property type="entry name" value="ZF_RING_CH"/>
    <property type="match status" value="1"/>
</dbReference>
<dbReference type="Proteomes" id="UP001642540">
    <property type="component" value="Unassembled WGS sequence"/>
</dbReference>
<evidence type="ECO:0000256" key="11">
    <source>
        <dbReference type="SAM" id="Phobius"/>
    </source>
</evidence>
<evidence type="ECO:0000256" key="5">
    <source>
        <dbReference type="ARBA" id="ARBA00022771"/>
    </source>
</evidence>
<dbReference type="InterPro" id="IPR011016">
    <property type="entry name" value="Znf_RING-CH"/>
</dbReference>
<feature type="compositionally biased region" description="Polar residues" evidence="10">
    <location>
        <begin position="40"/>
        <end position="55"/>
    </location>
</feature>
<comment type="subcellular location">
    <subcellularLocation>
        <location evidence="1">Membrane</location>
        <topology evidence="1">Multi-pass membrane protein</topology>
    </subcellularLocation>
</comment>
<keyword evidence="2" id="KW-0808">Transferase</keyword>
<comment type="caution">
    <text evidence="13">The sequence shown here is derived from an EMBL/GenBank/DDBJ whole genome shotgun (WGS) entry which is preliminary data.</text>
</comment>
<dbReference type="InterPro" id="IPR013083">
    <property type="entry name" value="Znf_RING/FYVE/PHD"/>
</dbReference>
<keyword evidence="6" id="KW-0833">Ubl conjugation pathway</keyword>
<keyword evidence="9 11" id="KW-0472">Membrane</keyword>
<keyword evidence="5" id="KW-0863">Zinc-finger</keyword>
<feature type="region of interest" description="Disordered" evidence="10">
    <location>
        <begin position="306"/>
        <end position="330"/>
    </location>
</feature>
<feature type="transmembrane region" description="Helical" evidence="11">
    <location>
        <begin position="339"/>
        <end position="361"/>
    </location>
</feature>
<evidence type="ECO:0000256" key="1">
    <source>
        <dbReference type="ARBA" id="ARBA00004141"/>
    </source>
</evidence>
<dbReference type="SMART" id="SM00744">
    <property type="entry name" value="RINGv"/>
    <property type="match status" value="1"/>
</dbReference>
<protein>
    <recommendedName>
        <fullName evidence="12">RING-CH-type domain-containing protein</fullName>
    </recommendedName>
</protein>
<keyword evidence="8 11" id="KW-1133">Transmembrane helix</keyword>
<name>A0ABP1S4A7_9HEXA</name>
<sequence length="621" mass="67999">MSNENVSKKPSIVHVTIEERPLNEEKNPTSENPPVPVLSQADQILSTVPSISSESHATEEREDKTNKTLVKEQSVPKGKQVASMHEMVLVSIEDCSMSGKTSSSEQIDKPPNNNQQPLIPNSNNCMALIPISATSQLVPVALLGKSSNSQDECPGGIMQLITGTNKVAPAASSDAAQTVGAVLMIIPKKSDTVCIDLVQDVENNRIVESPTCNCASNTAVAVPVVENVVPETDHAAVKPTQSYDSYEEACRICHDNPSKLELISPCLCKGSMSKVHRSCLERWLGESAKNTCEICGYEYNTVRKPKEEQKRKVTSMRANDPLSHPQRATGMRDASNATWTSVGLLSLTGTLLAAYYIWLFVAVRYHIQIWRDWQQRNFTVTIVPFADGCMGRPPPPRTTRDTTAESSRAADNLNYNNLNNANNNLPLIYSSGARGMVYGRAARFSGNHNMPAIFSRSHFLRNAHPGYTISETTLMYQAIYGSDSDNALLNDNLLAFIADSSEDMLHEHDTESSSEIIAESVLQSEIREIEQQCLSSNINQEASSKQVIRLGGSNGNIVEIPSGTHIEVINLNNTSVSRCQIQPQPEQQDVTNDNSAVVQESNKNYVTISIENDHSNDKGSL</sequence>
<dbReference type="Gene3D" id="3.30.40.10">
    <property type="entry name" value="Zinc/RING finger domain, C3HC4 (zinc finger)"/>
    <property type="match status" value="1"/>
</dbReference>
<reference evidence="13 14" key="1">
    <citation type="submission" date="2024-08" db="EMBL/GenBank/DDBJ databases">
        <authorList>
            <person name="Cucini C."/>
            <person name="Frati F."/>
        </authorList>
    </citation>
    <scope>NUCLEOTIDE SEQUENCE [LARGE SCALE GENOMIC DNA]</scope>
</reference>
<dbReference type="PANTHER" id="PTHR46065">
    <property type="entry name" value="E3 UBIQUITIN-PROTEIN LIGASE MARCH 2/3 FAMILY MEMBER"/>
    <property type="match status" value="1"/>
</dbReference>
<evidence type="ECO:0000256" key="10">
    <source>
        <dbReference type="SAM" id="MobiDB-lite"/>
    </source>
</evidence>
<gene>
    <name evidence="13" type="ORF">ODALV1_LOCUS29397</name>
</gene>
<feature type="compositionally biased region" description="Basic and acidic residues" evidence="10">
    <location>
        <begin position="56"/>
        <end position="70"/>
    </location>
</feature>
<dbReference type="PANTHER" id="PTHR46065:SF3">
    <property type="entry name" value="FI20425P1"/>
    <property type="match status" value="1"/>
</dbReference>
<evidence type="ECO:0000256" key="6">
    <source>
        <dbReference type="ARBA" id="ARBA00022786"/>
    </source>
</evidence>
<keyword evidence="14" id="KW-1185">Reference proteome</keyword>
<evidence type="ECO:0000313" key="13">
    <source>
        <dbReference type="EMBL" id="CAL8143256.1"/>
    </source>
</evidence>
<feature type="compositionally biased region" description="Basic and acidic residues" evidence="10">
    <location>
        <begin position="16"/>
        <end position="28"/>
    </location>
</feature>
<evidence type="ECO:0000256" key="9">
    <source>
        <dbReference type="ARBA" id="ARBA00023136"/>
    </source>
</evidence>
<evidence type="ECO:0000256" key="8">
    <source>
        <dbReference type="ARBA" id="ARBA00022989"/>
    </source>
</evidence>
<evidence type="ECO:0000256" key="7">
    <source>
        <dbReference type="ARBA" id="ARBA00022833"/>
    </source>
</evidence>
<evidence type="ECO:0000256" key="3">
    <source>
        <dbReference type="ARBA" id="ARBA00022692"/>
    </source>
</evidence>